<evidence type="ECO:0000313" key="4">
    <source>
        <dbReference type="EMBL" id="RQD77900.1"/>
    </source>
</evidence>
<evidence type="ECO:0000313" key="5">
    <source>
        <dbReference type="Proteomes" id="UP000285138"/>
    </source>
</evidence>
<reference evidence="4 5" key="1">
    <citation type="submission" date="2018-08" db="EMBL/GenBank/DDBJ databases">
        <title>The metabolism and importance of syntrophic acetate oxidation coupled to methane or sulfide production in haloalkaline environments.</title>
        <authorList>
            <person name="Timmers P.H.A."/>
            <person name="Vavourakis C.D."/>
            <person name="Sorokin D.Y."/>
            <person name="Sinninghe Damste J.S."/>
            <person name="Muyzer G."/>
            <person name="Stams A.J.M."/>
            <person name="Plugge C.M."/>
        </authorList>
    </citation>
    <scope>NUCLEOTIDE SEQUENCE [LARGE SCALE GENOMIC DNA]</scope>
    <source>
        <strain evidence="4">MSAO_Bac1</strain>
    </source>
</reference>
<comment type="caution">
    <text evidence="4">The sequence shown here is derived from an EMBL/GenBank/DDBJ whole genome shotgun (WGS) entry which is preliminary data.</text>
</comment>
<dbReference type="InterPro" id="IPR050571">
    <property type="entry name" value="Class-IV_PLP-Dep_Aminotrnsfr"/>
</dbReference>
<gene>
    <name evidence="4" type="ORF">D5R97_01305</name>
</gene>
<comment type="cofactor">
    <cofactor evidence="1">
        <name>pyridoxal 5'-phosphate</name>
        <dbReference type="ChEBI" id="CHEBI:597326"/>
    </cofactor>
</comment>
<dbReference type="GO" id="GO:0008652">
    <property type="term" value="P:amino acid biosynthetic process"/>
    <property type="evidence" value="ECO:0007669"/>
    <property type="project" value="UniProtKB-ARBA"/>
</dbReference>
<dbReference type="GO" id="GO:0008483">
    <property type="term" value="F:transaminase activity"/>
    <property type="evidence" value="ECO:0007669"/>
    <property type="project" value="UniProtKB-KW"/>
</dbReference>
<keyword evidence="3" id="KW-0663">Pyridoxal phosphate</keyword>
<dbReference type="AlphaFoldDB" id="A0A424YI16"/>
<proteinExistence type="inferred from homology"/>
<dbReference type="FunFam" id="3.20.10.10:FF:000002">
    <property type="entry name" value="D-alanine aminotransferase"/>
    <property type="match status" value="1"/>
</dbReference>
<sequence>MQMDVLCYLQGEFVPLEKAQVAVNDRGFLYGDGLFETIPVYKGYPFYAEEHLLRLKEGAEIMGFPINFEILSLQEVLMETIKVNNVKRGFLRLTLSRGKGRRGLSIEGCTEPLILVVPFFSIPYSQENYQKGFRAIMVRGTRRNSFSPLSRLKTLNYLDNILARMEADKRNADEGLLLNTSGNVACGTVSNVFIYKEGGLVTPSPECGILKGITRQIAIELARKRGIQVEEKPLSTEELLRAEEAFLTNSLMEIMPLTAVEEKPVGKGKPGILARDLKKDYERITGCFS</sequence>
<dbReference type="InterPro" id="IPR043132">
    <property type="entry name" value="BCAT-like_C"/>
</dbReference>
<organism evidence="4 5">
    <name type="scientific">Candidatus Syntrophonatronum acetioxidans</name>
    <dbReference type="NCBI Taxonomy" id="1795816"/>
    <lineage>
        <taxon>Bacteria</taxon>
        <taxon>Bacillati</taxon>
        <taxon>Bacillota</taxon>
        <taxon>Clostridia</taxon>
        <taxon>Eubacteriales</taxon>
        <taxon>Syntrophomonadaceae</taxon>
        <taxon>Candidatus Syntrophonatronum</taxon>
    </lineage>
</organism>
<name>A0A424YI16_9FIRM</name>
<protein>
    <submittedName>
        <fullName evidence="4">Branched-chain amino acid aminotransferase</fullName>
    </submittedName>
</protein>
<evidence type="ECO:0000256" key="2">
    <source>
        <dbReference type="ARBA" id="ARBA00009320"/>
    </source>
</evidence>
<dbReference type="Gene3D" id="3.20.10.10">
    <property type="entry name" value="D-amino Acid Aminotransferase, subunit A, domain 2"/>
    <property type="match status" value="1"/>
</dbReference>
<evidence type="ECO:0000256" key="1">
    <source>
        <dbReference type="ARBA" id="ARBA00001933"/>
    </source>
</evidence>
<dbReference type="Pfam" id="PF01063">
    <property type="entry name" value="Aminotran_4"/>
    <property type="match status" value="1"/>
</dbReference>
<dbReference type="PANTHER" id="PTHR42743">
    <property type="entry name" value="AMINO-ACID AMINOTRANSFERASE"/>
    <property type="match status" value="1"/>
</dbReference>
<dbReference type="CDD" id="cd00449">
    <property type="entry name" value="PLPDE_IV"/>
    <property type="match status" value="1"/>
</dbReference>
<dbReference type="PANTHER" id="PTHR42743:SF11">
    <property type="entry name" value="AMINODEOXYCHORISMATE LYASE"/>
    <property type="match status" value="1"/>
</dbReference>
<dbReference type="SUPFAM" id="SSF56752">
    <property type="entry name" value="D-aminoacid aminotransferase-like PLP-dependent enzymes"/>
    <property type="match status" value="1"/>
</dbReference>
<dbReference type="Proteomes" id="UP000285138">
    <property type="component" value="Unassembled WGS sequence"/>
</dbReference>
<accession>A0A424YI16</accession>
<dbReference type="EMBL" id="QZAA01000047">
    <property type="protein sequence ID" value="RQD77900.1"/>
    <property type="molecule type" value="Genomic_DNA"/>
</dbReference>
<dbReference type="GO" id="GO:0005829">
    <property type="term" value="C:cytosol"/>
    <property type="evidence" value="ECO:0007669"/>
    <property type="project" value="TreeGrafter"/>
</dbReference>
<keyword evidence="4" id="KW-0808">Transferase</keyword>
<comment type="similarity">
    <text evidence="2">Belongs to the class-IV pyridoxal-phosphate-dependent aminotransferase family.</text>
</comment>
<dbReference type="InterPro" id="IPR043131">
    <property type="entry name" value="BCAT-like_N"/>
</dbReference>
<dbReference type="Gene3D" id="3.30.470.10">
    <property type="match status" value="1"/>
</dbReference>
<evidence type="ECO:0000256" key="3">
    <source>
        <dbReference type="ARBA" id="ARBA00022898"/>
    </source>
</evidence>
<keyword evidence="4" id="KW-0032">Aminotransferase</keyword>
<dbReference type="GO" id="GO:0046394">
    <property type="term" value="P:carboxylic acid biosynthetic process"/>
    <property type="evidence" value="ECO:0007669"/>
    <property type="project" value="UniProtKB-ARBA"/>
</dbReference>
<dbReference type="InterPro" id="IPR001544">
    <property type="entry name" value="Aminotrans_IV"/>
</dbReference>
<dbReference type="InterPro" id="IPR036038">
    <property type="entry name" value="Aminotransferase-like"/>
</dbReference>